<evidence type="ECO:0000256" key="14">
    <source>
        <dbReference type="ARBA" id="ARBA00044484"/>
    </source>
</evidence>
<comment type="catalytic activity">
    <reaction evidence="11">
        <text>adenosine 2',5'-bisphosphate + H2O = AMP + phosphate</text>
        <dbReference type="Rhea" id="RHEA:77643"/>
        <dbReference type="ChEBI" id="CHEBI:15377"/>
        <dbReference type="ChEBI" id="CHEBI:43474"/>
        <dbReference type="ChEBI" id="CHEBI:194156"/>
        <dbReference type="ChEBI" id="CHEBI:456215"/>
        <dbReference type="EC" id="3.1.3.7"/>
    </reaction>
    <physiologicalReaction direction="left-to-right" evidence="11">
        <dbReference type="Rhea" id="RHEA:77644"/>
    </physiologicalReaction>
</comment>
<evidence type="ECO:0000256" key="16">
    <source>
        <dbReference type="ARBA" id="ARBA00044544"/>
    </source>
</evidence>
<evidence type="ECO:0000256" key="5">
    <source>
        <dbReference type="ARBA" id="ARBA00022723"/>
    </source>
</evidence>
<evidence type="ECO:0000256" key="11">
    <source>
        <dbReference type="ARBA" id="ARBA00044466"/>
    </source>
</evidence>
<dbReference type="Proteomes" id="UP000230750">
    <property type="component" value="Unassembled WGS sequence"/>
</dbReference>
<evidence type="ECO:0000256" key="3">
    <source>
        <dbReference type="ARBA" id="ARBA00012633"/>
    </source>
</evidence>
<dbReference type="EMBL" id="MRZV01000509">
    <property type="protein sequence ID" value="PIK48666.1"/>
    <property type="molecule type" value="Genomic_DNA"/>
</dbReference>
<evidence type="ECO:0000256" key="7">
    <source>
        <dbReference type="ARBA" id="ARBA00022842"/>
    </source>
</evidence>
<dbReference type="GO" id="GO:0004441">
    <property type="term" value="F:inositol-1,4-bisphosphate 1-phosphatase activity"/>
    <property type="evidence" value="ECO:0007669"/>
    <property type="project" value="UniProtKB-EC"/>
</dbReference>
<name>A0A2G8KKY4_STIJA</name>
<protein>
    <recommendedName>
        <fullName evidence="8">3'(2'),5'-bisphosphate nucleotidase 1</fullName>
        <ecNumber evidence="15">3.1.3.57</ecNumber>
        <ecNumber evidence="3">3.1.3.7</ecNumber>
    </recommendedName>
    <alternativeName>
        <fullName evidence="16">3'-phosphoadenosine 5'-phosphate phosphatase</fullName>
    </alternativeName>
    <alternativeName>
        <fullName evidence="9">Bisphosphate 3'-nucleotidase 1</fullName>
    </alternativeName>
    <alternativeName>
        <fullName evidence="17">Inositol-polyphosphate 1-phosphatase</fullName>
    </alternativeName>
</protein>
<comment type="catalytic activity">
    <reaction evidence="13">
        <text>adenosine 3',5'-bisphosphate + H2O = AMP + phosphate</text>
        <dbReference type="Rhea" id="RHEA:10040"/>
        <dbReference type="ChEBI" id="CHEBI:15377"/>
        <dbReference type="ChEBI" id="CHEBI:43474"/>
        <dbReference type="ChEBI" id="CHEBI:58343"/>
        <dbReference type="ChEBI" id="CHEBI:456215"/>
        <dbReference type="EC" id="3.1.3.7"/>
    </reaction>
    <physiologicalReaction direction="left-to-right" evidence="13">
        <dbReference type="Rhea" id="RHEA:10041"/>
    </physiologicalReaction>
</comment>
<evidence type="ECO:0000256" key="13">
    <source>
        <dbReference type="ARBA" id="ARBA00044479"/>
    </source>
</evidence>
<dbReference type="PANTHER" id="PTHR43028">
    <property type="entry name" value="3'(2'),5'-BISPHOSPHATE NUCLEOTIDASE 1"/>
    <property type="match status" value="1"/>
</dbReference>
<evidence type="ECO:0000313" key="19">
    <source>
        <dbReference type="EMBL" id="PIK48666.1"/>
    </source>
</evidence>
<comment type="catalytic activity">
    <reaction evidence="14">
        <text>3'-phosphoadenylyl sulfate + H2O = adenosine 5'-phosphosulfate + phosphate</text>
        <dbReference type="Rhea" id="RHEA:77639"/>
        <dbReference type="ChEBI" id="CHEBI:15377"/>
        <dbReference type="ChEBI" id="CHEBI:43474"/>
        <dbReference type="ChEBI" id="CHEBI:58243"/>
        <dbReference type="ChEBI" id="CHEBI:58339"/>
        <dbReference type="EC" id="3.1.3.7"/>
    </reaction>
    <physiologicalReaction direction="left-to-right" evidence="14">
        <dbReference type="Rhea" id="RHEA:77640"/>
    </physiologicalReaction>
</comment>
<evidence type="ECO:0000313" key="20">
    <source>
        <dbReference type="Proteomes" id="UP000230750"/>
    </source>
</evidence>
<evidence type="ECO:0000256" key="2">
    <source>
        <dbReference type="ARBA" id="ARBA00009759"/>
    </source>
</evidence>
<comment type="cofactor">
    <cofactor evidence="1 18">
        <name>Mg(2+)</name>
        <dbReference type="ChEBI" id="CHEBI:18420"/>
    </cofactor>
</comment>
<reference evidence="19 20" key="1">
    <citation type="journal article" date="2017" name="PLoS Biol.">
        <title>The sea cucumber genome provides insights into morphological evolution and visceral regeneration.</title>
        <authorList>
            <person name="Zhang X."/>
            <person name="Sun L."/>
            <person name="Yuan J."/>
            <person name="Sun Y."/>
            <person name="Gao Y."/>
            <person name="Zhang L."/>
            <person name="Li S."/>
            <person name="Dai H."/>
            <person name="Hamel J.F."/>
            <person name="Liu C."/>
            <person name="Yu Y."/>
            <person name="Liu S."/>
            <person name="Lin W."/>
            <person name="Guo K."/>
            <person name="Jin S."/>
            <person name="Xu P."/>
            <person name="Storey K.B."/>
            <person name="Huan P."/>
            <person name="Zhang T."/>
            <person name="Zhou Y."/>
            <person name="Zhang J."/>
            <person name="Lin C."/>
            <person name="Li X."/>
            <person name="Xing L."/>
            <person name="Huo D."/>
            <person name="Sun M."/>
            <person name="Wang L."/>
            <person name="Mercier A."/>
            <person name="Li F."/>
            <person name="Yang H."/>
            <person name="Xiang J."/>
        </authorList>
    </citation>
    <scope>NUCLEOTIDE SEQUENCE [LARGE SCALE GENOMIC DNA]</scope>
    <source>
        <strain evidence="19">Shaxun</strain>
        <tissue evidence="19">Muscle</tissue>
    </source>
</reference>
<dbReference type="Gene3D" id="3.40.190.80">
    <property type="match status" value="1"/>
</dbReference>
<feature type="binding site" evidence="18">
    <location>
        <position position="40"/>
    </location>
    <ligand>
        <name>Mg(2+)</name>
        <dbReference type="ChEBI" id="CHEBI:18420"/>
        <label>1</label>
        <note>catalytic</note>
    </ligand>
</feature>
<keyword evidence="5 18" id="KW-0479">Metal-binding</keyword>
<dbReference type="PANTHER" id="PTHR43028:SF5">
    <property type="entry name" value="3'(2'),5'-BISPHOSPHATE NUCLEOTIDASE 1"/>
    <property type="match status" value="1"/>
</dbReference>
<comment type="catalytic activity">
    <reaction evidence="10">
        <text>1D-myo-inositol 1,3,4-trisphosphate + H2O = 1D-myo-inositol 3,4-bisphosphate + phosphate</text>
        <dbReference type="Rhea" id="RHEA:70319"/>
        <dbReference type="ChEBI" id="CHEBI:15377"/>
        <dbReference type="ChEBI" id="CHEBI:43474"/>
        <dbReference type="ChEBI" id="CHEBI:58414"/>
        <dbReference type="ChEBI" id="CHEBI:83241"/>
    </reaction>
    <physiologicalReaction direction="left-to-right" evidence="10">
        <dbReference type="Rhea" id="RHEA:70320"/>
    </physiologicalReaction>
</comment>
<dbReference type="InterPro" id="IPR020583">
    <property type="entry name" value="Inositol_monoP_metal-BS"/>
</dbReference>
<evidence type="ECO:0000256" key="8">
    <source>
        <dbReference type="ARBA" id="ARBA00040342"/>
    </source>
</evidence>
<evidence type="ECO:0000256" key="18">
    <source>
        <dbReference type="PIRSR" id="PIRSR600760-2"/>
    </source>
</evidence>
<evidence type="ECO:0000256" key="17">
    <source>
        <dbReference type="ARBA" id="ARBA00044554"/>
    </source>
</evidence>
<evidence type="ECO:0000256" key="15">
    <source>
        <dbReference type="ARBA" id="ARBA00044519"/>
    </source>
</evidence>
<keyword evidence="4" id="KW-0452">Lithium</keyword>
<dbReference type="EC" id="3.1.3.57" evidence="15"/>
<feature type="binding site" evidence="18">
    <location>
        <position position="170"/>
    </location>
    <ligand>
        <name>Mg(2+)</name>
        <dbReference type="ChEBI" id="CHEBI:18420"/>
        <label>1</label>
        <note>catalytic</note>
    </ligand>
</feature>
<organism evidence="19 20">
    <name type="scientific">Stichopus japonicus</name>
    <name type="common">Sea cucumber</name>
    <dbReference type="NCBI Taxonomy" id="307972"/>
    <lineage>
        <taxon>Eukaryota</taxon>
        <taxon>Metazoa</taxon>
        <taxon>Echinodermata</taxon>
        <taxon>Eleutherozoa</taxon>
        <taxon>Echinozoa</taxon>
        <taxon>Holothuroidea</taxon>
        <taxon>Aspidochirotacea</taxon>
        <taxon>Aspidochirotida</taxon>
        <taxon>Stichopodidae</taxon>
        <taxon>Apostichopus</taxon>
    </lineage>
</organism>
<evidence type="ECO:0000256" key="12">
    <source>
        <dbReference type="ARBA" id="ARBA00044478"/>
    </source>
</evidence>
<evidence type="ECO:0000256" key="9">
    <source>
        <dbReference type="ARBA" id="ARBA00041815"/>
    </source>
</evidence>
<dbReference type="OrthoDB" id="411145at2759"/>
<proteinExistence type="inferred from homology"/>
<dbReference type="EC" id="3.1.3.7" evidence="3"/>
<comment type="catalytic activity">
    <reaction evidence="12">
        <text>1D-myo-inositol 1,4-bisphosphate + H2O = 1D-myo-inositol 4-phosphate + phosphate</text>
        <dbReference type="Rhea" id="RHEA:15553"/>
        <dbReference type="ChEBI" id="CHEBI:15377"/>
        <dbReference type="ChEBI" id="CHEBI:43474"/>
        <dbReference type="ChEBI" id="CHEBI:58282"/>
        <dbReference type="ChEBI" id="CHEBI:58469"/>
        <dbReference type="EC" id="3.1.3.57"/>
    </reaction>
    <physiologicalReaction direction="left-to-right" evidence="12">
        <dbReference type="Rhea" id="RHEA:15554"/>
    </physiologicalReaction>
</comment>
<sequence length="232" mass="25099">MDLSQDDSLIEMKDSEEVLKVKCPDDLKDVKPGEVCIWVDPVDGTTEYTQGFLDHVTVLIGVAVNGKAVGGVIHQPYYNYQAGPGAPMGRTMWGIVGVGCFGCENKDSLGGKRVITTTRSHGTEAVQETIDAMQPDEVLRVGGAGHKVLLLLEGRASAYIFASPGCKKWDTCAPQALLNSMGGKLTDVHGNLYEYHKEVKHRNMGGVIAAARNHEFYLSRVPQSIKDQLPAA</sequence>
<dbReference type="InterPro" id="IPR000760">
    <property type="entry name" value="Inositol_monophosphatase-like"/>
</dbReference>
<dbReference type="Pfam" id="PF00459">
    <property type="entry name" value="Inositol_P"/>
    <property type="match status" value="1"/>
</dbReference>
<dbReference type="SUPFAM" id="SSF56655">
    <property type="entry name" value="Carbohydrate phosphatase"/>
    <property type="match status" value="1"/>
</dbReference>
<dbReference type="STRING" id="307972.A0A2G8KKY4"/>
<keyword evidence="6" id="KW-0378">Hydrolase</keyword>
<dbReference type="InterPro" id="IPR020550">
    <property type="entry name" value="Inositol_monophosphatase_CS"/>
</dbReference>
<evidence type="ECO:0000256" key="10">
    <source>
        <dbReference type="ARBA" id="ARBA00044465"/>
    </source>
</evidence>
<evidence type="ECO:0000256" key="6">
    <source>
        <dbReference type="ARBA" id="ARBA00022801"/>
    </source>
</evidence>
<feature type="binding site" evidence="18">
    <location>
        <position position="43"/>
    </location>
    <ligand>
        <name>Mg(2+)</name>
        <dbReference type="ChEBI" id="CHEBI:18420"/>
        <label>1</label>
        <note>catalytic</note>
    </ligand>
</feature>
<dbReference type="CDD" id="cd01640">
    <property type="entry name" value="IPPase"/>
    <property type="match status" value="1"/>
</dbReference>
<evidence type="ECO:0000256" key="4">
    <source>
        <dbReference type="ARBA" id="ARBA00022671"/>
    </source>
</evidence>
<dbReference type="Gene3D" id="3.30.540.10">
    <property type="entry name" value="Fructose-1,6-Bisphosphatase, subunit A, domain 1"/>
    <property type="match status" value="1"/>
</dbReference>
<accession>A0A2G8KKY4</accession>
<comment type="similarity">
    <text evidence="2">Belongs to the inositol monophosphatase superfamily.</text>
</comment>
<dbReference type="AlphaFoldDB" id="A0A2G8KKY4"/>
<dbReference type="FunFam" id="3.40.190.80:FF:000006">
    <property type="entry name" value="Bisphosphate nucleotidase 1"/>
    <property type="match status" value="1"/>
</dbReference>
<keyword evidence="7 18" id="KW-0460">Magnesium</keyword>
<dbReference type="GO" id="GO:0008441">
    <property type="term" value="F:3'(2'),5'-bisphosphate nucleotidase activity"/>
    <property type="evidence" value="ECO:0007669"/>
    <property type="project" value="UniProtKB-EC"/>
</dbReference>
<gene>
    <name evidence="19" type="ORF">BSL78_14478</name>
</gene>
<dbReference type="PROSITE" id="PS00630">
    <property type="entry name" value="IMP_2"/>
    <property type="match status" value="1"/>
</dbReference>
<keyword evidence="20" id="KW-1185">Reference proteome</keyword>
<evidence type="ECO:0000256" key="1">
    <source>
        <dbReference type="ARBA" id="ARBA00001946"/>
    </source>
</evidence>
<dbReference type="GO" id="GO:0046854">
    <property type="term" value="P:phosphatidylinositol phosphate biosynthetic process"/>
    <property type="evidence" value="ECO:0007669"/>
    <property type="project" value="InterPro"/>
</dbReference>
<dbReference type="InterPro" id="IPR050725">
    <property type="entry name" value="CysQ/Inositol_MonoPase"/>
</dbReference>
<dbReference type="GO" id="GO:0046872">
    <property type="term" value="F:metal ion binding"/>
    <property type="evidence" value="ECO:0007669"/>
    <property type="project" value="UniProtKB-KW"/>
</dbReference>
<dbReference type="PROSITE" id="PS00629">
    <property type="entry name" value="IMP_1"/>
    <property type="match status" value="1"/>
</dbReference>
<comment type="caution">
    <text evidence="19">The sequence shown here is derived from an EMBL/GenBank/DDBJ whole genome shotgun (WGS) entry which is preliminary data.</text>
</comment>